<gene>
    <name evidence="1" type="ORF">TCM_042239</name>
</gene>
<evidence type="ECO:0000313" key="1">
    <source>
        <dbReference type="EMBL" id="EOY34630.1"/>
    </source>
</evidence>
<dbReference type="HOGENOM" id="CLU_1858894_0_0_1"/>
<reference evidence="1 2" key="1">
    <citation type="journal article" date="2013" name="Genome Biol.">
        <title>The genome sequence of the most widely cultivated cacao type and its use to identify candidate genes regulating pod color.</title>
        <authorList>
            <person name="Motamayor J.C."/>
            <person name="Mockaitis K."/>
            <person name="Schmutz J."/>
            <person name="Haiminen N."/>
            <person name="Iii D.L."/>
            <person name="Cornejo O."/>
            <person name="Findley S.D."/>
            <person name="Zheng P."/>
            <person name="Utro F."/>
            <person name="Royaert S."/>
            <person name="Saski C."/>
            <person name="Jenkins J."/>
            <person name="Podicheti R."/>
            <person name="Zhao M."/>
            <person name="Scheffler B.E."/>
            <person name="Stack J.C."/>
            <person name="Feltus F.A."/>
            <person name="Mustiga G.M."/>
            <person name="Amores F."/>
            <person name="Phillips W."/>
            <person name="Marelli J.P."/>
            <person name="May G.D."/>
            <person name="Shapiro H."/>
            <person name="Ma J."/>
            <person name="Bustamante C.D."/>
            <person name="Schnell R.J."/>
            <person name="Main D."/>
            <person name="Gilbert D."/>
            <person name="Parida L."/>
            <person name="Kuhn D.N."/>
        </authorList>
    </citation>
    <scope>NUCLEOTIDE SEQUENCE [LARGE SCALE GENOMIC DNA]</scope>
    <source>
        <strain evidence="2">cv. Matina 1-6</strain>
    </source>
</reference>
<organism evidence="1 2">
    <name type="scientific">Theobroma cacao</name>
    <name type="common">Cacao</name>
    <name type="synonym">Cocoa</name>
    <dbReference type="NCBI Taxonomy" id="3641"/>
    <lineage>
        <taxon>Eukaryota</taxon>
        <taxon>Viridiplantae</taxon>
        <taxon>Streptophyta</taxon>
        <taxon>Embryophyta</taxon>
        <taxon>Tracheophyta</taxon>
        <taxon>Spermatophyta</taxon>
        <taxon>Magnoliopsida</taxon>
        <taxon>eudicotyledons</taxon>
        <taxon>Gunneridae</taxon>
        <taxon>Pentapetalae</taxon>
        <taxon>rosids</taxon>
        <taxon>malvids</taxon>
        <taxon>Malvales</taxon>
        <taxon>Malvaceae</taxon>
        <taxon>Byttnerioideae</taxon>
        <taxon>Theobroma</taxon>
    </lineage>
</organism>
<dbReference type="Proteomes" id="UP000026915">
    <property type="component" value="Chromosome 9"/>
</dbReference>
<proteinExistence type="predicted"/>
<accession>A0A061GXP6</accession>
<protein>
    <submittedName>
        <fullName evidence="1">Uncharacterized protein</fullName>
    </submittedName>
</protein>
<dbReference type="InParanoid" id="A0A061GXP6"/>
<keyword evidence="2" id="KW-1185">Reference proteome</keyword>
<dbReference type="Gramene" id="EOY34630">
    <property type="protein sequence ID" value="EOY34630"/>
    <property type="gene ID" value="TCM_042239"/>
</dbReference>
<sequence>MHRVHHGNVPPPPPHPSLAAAAAVRTHLPFAKCPDSVYLIMSTKDGMVIFDCPGRDPYGMKFLCEKPGVLIAICRPGRWEAKRMRMKMNLFVWKVVGRSSLHFKSIKTAQSCRDSDCSIQSRLLYKRNFPKQVDHYDV</sequence>
<evidence type="ECO:0000313" key="2">
    <source>
        <dbReference type="Proteomes" id="UP000026915"/>
    </source>
</evidence>
<dbReference type="AlphaFoldDB" id="A0A061GXP6"/>
<name>A0A061GXP6_THECC</name>
<dbReference type="EMBL" id="CM001887">
    <property type="protein sequence ID" value="EOY34630.1"/>
    <property type="molecule type" value="Genomic_DNA"/>
</dbReference>